<protein>
    <submittedName>
        <fullName evidence="2">Uncharacterized protein</fullName>
    </submittedName>
</protein>
<evidence type="ECO:0000313" key="3">
    <source>
        <dbReference type="Proteomes" id="UP000521872"/>
    </source>
</evidence>
<feature type="compositionally biased region" description="Polar residues" evidence="1">
    <location>
        <begin position="453"/>
        <end position="462"/>
    </location>
</feature>
<organism evidence="2 3">
    <name type="scientific">Agrocybe pediades</name>
    <dbReference type="NCBI Taxonomy" id="84607"/>
    <lineage>
        <taxon>Eukaryota</taxon>
        <taxon>Fungi</taxon>
        <taxon>Dikarya</taxon>
        <taxon>Basidiomycota</taxon>
        <taxon>Agaricomycotina</taxon>
        <taxon>Agaricomycetes</taxon>
        <taxon>Agaricomycetidae</taxon>
        <taxon>Agaricales</taxon>
        <taxon>Agaricineae</taxon>
        <taxon>Strophariaceae</taxon>
        <taxon>Agrocybe</taxon>
    </lineage>
</organism>
<feature type="region of interest" description="Disordered" evidence="1">
    <location>
        <begin position="430"/>
        <end position="474"/>
    </location>
</feature>
<name>A0A8H4VSK1_9AGAR</name>
<feature type="compositionally biased region" description="Polar residues" evidence="1">
    <location>
        <begin position="77"/>
        <end position="88"/>
    </location>
</feature>
<keyword evidence="3" id="KW-1185">Reference proteome</keyword>
<evidence type="ECO:0000256" key="1">
    <source>
        <dbReference type="SAM" id="MobiDB-lite"/>
    </source>
</evidence>
<dbReference type="Proteomes" id="UP000521872">
    <property type="component" value="Unassembled WGS sequence"/>
</dbReference>
<feature type="compositionally biased region" description="Basic residues" evidence="1">
    <location>
        <begin position="1"/>
        <end position="11"/>
    </location>
</feature>
<feature type="region of interest" description="Disordered" evidence="1">
    <location>
        <begin position="1"/>
        <end position="58"/>
    </location>
</feature>
<feature type="compositionally biased region" description="Low complexity" evidence="1">
    <location>
        <begin position="29"/>
        <end position="42"/>
    </location>
</feature>
<proteinExistence type="predicted"/>
<evidence type="ECO:0000313" key="2">
    <source>
        <dbReference type="EMBL" id="KAF4620547.1"/>
    </source>
</evidence>
<gene>
    <name evidence="2" type="ORF">D9613_000664</name>
</gene>
<sequence length="497" mass="54539">MNTHSPKRRRTATNAKFDRMIQTMSVVHSSPRSSSTPSGARASARRNPSRICSAREDCTPPSALASDLSFIKMPSKSGANLDQENEPTNAREAASKASTVASDKPLPSWLANTFRTLSEKHPLRLLLPPNLRSSPDIHVSTPITRTAGQQSTPGSPHIPVPQPALEEIELLDVVFPLDPLPFSTPGPGRASLLDSTTGSKTILEIQSPKTDSSSTLCPDYPVSFDEQVHGLVNPHICTFSDMDNLPTTEFQENFINDIRYDGPIVDSDYVGNEEIFPNVYNVYNTPGPIFRDSHFELFDSPAEDPFESDHPYELLSNQSSCSNIDFQWLPFDRKTLGIPNPPKRVAFACDKDIVIDDAWSPCTAAKPEEIDVQNGYAPPVSPCPFRFLPPKTPPLSEVPVPEAYHPQAATVITPPKQPFAPVPGVYISPLQTNTPSPVPNVAGRETDTRPPQDNDAPSNTAMRKSATERGSSYADEWVDNMFYSQLSNDSIESWNST</sequence>
<reference evidence="2 3" key="1">
    <citation type="submission" date="2019-12" db="EMBL/GenBank/DDBJ databases">
        <authorList>
            <person name="Floudas D."/>
            <person name="Bentzer J."/>
            <person name="Ahren D."/>
            <person name="Johansson T."/>
            <person name="Persson P."/>
            <person name="Tunlid A."/>
        </authorList>
    </citation>
    <scope>NUCLEOTIDE SEQUENCE [LARGE SCALE GENOMIC DNA]</scope>
    <source>
        <strain evidence="2 3">CBS 102.39</strain>
    </source>
</reference>
<comment type="caution">
    <text evidence="2">The sequence shown here is derived from an EMBL/GenBank/DDBJ whole genome shotgun (WGS) entry which is preliminary data.</text>
</comment>
<dbReference type="EMBL" id="JAACJL010000015">
    <property type="protein sequence ID" value="KAF4620547.1"/>
    <property type="molecule type" value="Genomic_DNA"/>
</dbReference>
<feature type="region of interest" description="Disordered" evidence="1">
    <location>
        <begin position="74"/>
        <end position="102"/>
    </location>
</feature>
<dbReference type="AlphaFoldDB" id="A0A8H4VSK1"/>
<accession>A0A8H4VSK1</accession>